<dbReference type="Pfam" id="PF18400">
    <property type="entry name" value="Thioredoxin_12"/>
    <property type="match status" value="1"/>
</dbReference>
<protein>
    <submittedName>
        <fullName evidence="4">UGGT thioredoxin-like domain-containing protein</fullName>
    </submittedName>
</protein>
<dbReference type="Proteomes" id="UP000887574">
    <property type="component" value="Unplaced"/>
</dbReference>
<evidence type="ECO:0000259" key="2">
    <source>
        <dbReference type="Pfam" id="PF18400"/>
    </source>
</evidence>
<feature type="signal peptide" evidence="1">
    <location>
        <begin position="1"/>
        <end position="20"/>
    </location>
</feature>
<name>A0A915CVM7_9BILA</name>
<dbReference type="PANTHER" id="PTHR11226">
    <property type="entry name" value="UDP-GLUCOSE GLYCOPROTEIN:GLUCOSYLTRANSFERASE"/>
    <property type="match status" value="1"/>
</dbReference>
<dbReference type="InterPro" id="IPR040693">
    <property type="entry name" value="UGGT_TRXL_1"/>
</dbReference>
<evidence type="ECO:0000313" key="3">
    <source>
        <dbReference type="Proteomes" id="UP000887574"/>
    </source>
</evidence>
<proteinExistence type="predicted"/>
<dbReference type="GO" id="GO:0051082">
    <property type="term" value="F:unfolded protein binding"/>
    <property type="evidence" value="ECO:0007669"/>
    <property type="project" value="TreeGrafter"/>
</dbReference>
<sequence length="282" mass="32003">MWNVWALLVLLTLNSREVFSVEQQKLVKTSLDANGATLRFWQKPVNLSLLKSQNWSVASHEEEYNYSIKQAATYLSNARLDLLKFALSLRLYSPKLQVFQQIAEEFPNTQSKCLAFVDLNGEVTCQLGEIDDLLKSAGSRDRSDTHQIDHFYGSSSKLENQLPLAVLYADLGSKEFSLFHNKLKGLADVGSLNYIFRHFQQKSDESCPVGLSGYGVELAIKNTEYKAIDDSNVDKNSQDDNEQADNDVNGLNFNVLKKNYEHLKEPLNQFKIHLSDMEELAL</sequence>
<dbReference type="AlphaFoldDB" id="A0A915CVM7"/>
<dbReference type="GO" id="GO:0036503">
    <property type="term" value="P:ERAD pathway"/>
    <property type="evidence" value="ECO:0007669"/>
    <property type="project" value="TreeGrafter"/>
</dbReference>
<dbReference type="InterPro" id="IPR009448">
    <property type="entry name" value="UDP-g_GGtrans"/>
</dbReference>
<dbReference type="WBParaSite" id="jg12641">
    <property type="protein sequence ID" value="jg12641"/>
    <property type="gene ID" value="jg12641"/>
</dbReference>
<accession>A0A915CVM7</accession>
<dbReference type="GO" id="GO:0005783">
    <property type="term" value="C:endoplasmic reticulum"/>
    <property type="evidence" value="ECO:0007669"/>
    <property type="project" value="TreeGrafter"/>
</dbReference>
<feature type="domain" description="UGGT thioredoxin-like" evidence="2">
    <location>
        <begin position="50"/>
        <end position="205"/>
    </location>
</feature>
<feature type="chain" id="PRO_5037540431" evidence="1">
    <location>
        <begin position="21"/>
        <end position="282"/>
    </location>
</feature>
<keyword evidence="1" id="KW-0732">Signal</keyword>
<evidence type="ECO:0000256" key="1">
    <source>
        <dbReference type="SAM" id="SignalP"/>
    </source>
</evidence>
<dbReference type="PANTHER" id="PTHR11226:SF0">
    <property type="entry name" value="UDP-GLUCOSE:GLYCOPROTEIN GLUCOSYLTRANSFERASE"/>
    <property type="match status" value="1"/>
</dbReference>
<organism evidence="3 4">
    <name type="scientific">Ditylenchus dipsaci</name>
    <dbReference type="NCBI Taxonomy" id="166011"/>
    <lineage>
        <taxon>Eukaryota</taxon>
        <taxon>Metazoa</taxon>
        <taxon>Ecdysozoa</taxon>
        <taxon>Nematoda</taxon>
        <taxon>Chromadorea</taxon>
        <taxon>Rhabditida</taxon>
        <taxon>Tylenchina</taxon>
        <taxon>Tylenchomorpha</taxon>
        <taxon>Sphaerularioidea</taxon>
        <taxon>Anguinidae</taxon>
        <taxon>Anguininae</taxon>
        <taxon>Ditylenchus</taxon>
    </lineage>
</organism>
<evidence type="ECO:0000313" key="4">
    <source>
        <dbReference type="WBParaSite" id="jg12641"/>
    </source>
</evidence>
<dbReference type="GO" id="GO:0018279">
    <property type="term" value="P:protein N-linked glycosylation via asparagine"/>
    <property type="evidence" value="ECO:0007669"/>
    <property type="project" value="TreeGrafter"/>
</dbReference>
<reference evidence="4" key="1">
    <citation type="submission" date="2022-11" db="UniProtKB">
        <authorList>
            <consortium name="WormBaseParasite"/>
        </authorList>
    </citation>
    <scope>IDENTIFICATION</scope>
</reference>
<dbReference type="GO" id="GO:0003980">
    <property type="term" value="F:UDP-glucose:glycoprotein glucosyltransferase activity"/>
    <property type="evidence" value="ECO:0007669"/>
    <property type="project" value="InterPro"/>
</dbReference>
<keyword evidence="3" id="KW-1185">Reference proteome</keyword>